<dbReference type="Proteomes" id="UP000887572">
    <property type="component" value="Unplaced"/>
</dbReference>
<dbReference type="AlphaFoldDB" id="A0A914GW37"/>
<dbReference type="WBParaSite" id="Gr19_v10_g11878.t1">
    <property type="protein sequence ID" value="Gr19_v10_g11878.t1"/>
    <property type="gene ID" value="Gr19_v10_g11878"/>
</dbReference>
<name>A0A914GW37_GLORO</name>
<proteinExistence type="predicted"/>
<reference evidence="2" key="1">
    <citation type="submission" date="2022-11" db="UniProtKB">
        <authorList>
            <consortium name="WormBaseParasite"/>
        </authorList>
    </citation>
    <scope>IDENTIFICATION</scope>
</reference>
<evidence type="ECO:0000313" key="1">
    <source>
        <dbReference type="Proteomes" id="UP000887572"/>
    </source>
</evidence>
<evidence type="ECO:0000313" key="2">
    <source>
        <dbReference type="WBParaSite" id="Gr19_v10_g11878.t1"/>
    </source>
</evidence>
<protein>
    <submittedName>
        <fullName evidence="2">Uncharacterized protein</fullName>
    </submittedName>
</protein>
<organism evidence="1 2">
    <name type="scientific">Globodera rostochiensis</name>
    <name type="common">Golden nematode worm</name>
    <name type="synonym">Heterodera rostochiensis</name>
    <dbReference type="NCBI Taxonomy" id="31243"/>
    <lineage>
        <taxon>Eukaryota</taxon>
        <taxon>Metazoa</taxon>
        <taxon>Ecdysozoa</taxon>
        <taxon>Nematoda</taxon>
        <taxon>Chromadorea</taxon>
        <taxon>Rhabditida</taxon>
        <taxon>Tylenchina</taxon>
        <taxon>Tylenchomorpha</taxon>
        <taxon>Tylenchoidea</taxon>
        <taxon>Heteroderidae</taxon>
        <taxon>Heteroderinae</taxon>
        <taxon>Globodera</taxon>
    </lineage>
</organism>
<sequence>MDGLICAFAQPSAASTQATVGHKQKEHRIKEENDSTDGWRLERLGLSFFGQNVLWKCRHVYDKNLRKHLELRGTEVEYVRMFLNLSIAVLAFDKCAKRTLHKASEHASSVYMQAGKHCAVPQ</sequence>
<accession>A0A914GW37</accession>
<keyword evidence="1" id="KW-1185">Reference proteome</keyword>